<evidence type="ECO:0000313" key="2">
    <source>
        <dbReference type="Proteomes" id="UP000712673"/>
    </source>
</evidence>
<dbReference type="InterPro" id="IPR012296">
    <property type="entry name" value="Nuclease_put_TT1808"/>
</dbReference>
<accession>A0A937W062</accession>
<dbReference type="EMBL" id="VGLS01000059">
    <property type="protein sequence ID" value="MBM3222820.1"/>
    <property type="molecule type" value="Genomic_DNA"/>
</dbReference>
<dbReference type="AlphaFoldDB" id="A0A937W062"/>
<organism evidence="1 2">
    <name type="scientific">Tectimicrobiota bacterium</name>
    <dbReference type="NCBI Taxonomy" id="2528274"/>
    <lineage>
        <taxon>Bacteria</taxon>
        <taxon>Pseudomonadati</taxon>
        <taxon>Nitrospinota/Tectimicrobiota group</taxon>
        <taxon>Candidatus Tectimicrobiota</taxon>
    </lineage>
</organism>
<dbReference type="InterPro" id="IPR011335">
    <property type="entry name" value="Restrct_endonuc-II-like"/>
</dbReference>
<dbReference type="Gene3D" id="3.90.1570.10">
    <property type="entry name" value="tt1808, chain A"/>
    <property type="match status" value="1"/>
</dbReference>
<name>A0A937W062_UNCTE</name>
<dbReference type="SUPFAM" id="SSF52980">
    <property type="entry name" value="Restriction endonuclease-like"/>
    <property type="match status" value="1"/>
</dbReference>
<dbReference type="Proteomes" id="UP000712673">
    <property type="component" value="Unassembled WGS sequence"/>
</dbReference>
<reference evidence="1" key="1">
    <citation type="submission" date="2019-03" db="EMBL/GenBank/DDBJ databases">
        <title>Lake Tanganyika Metagenome-Assembled Genomes (MAGs).</title>
        <authorList>
            <person name="Tran P."/>
        </authorList>
    </citation>
    <scope>NUCLEOTIDE SEQUENCE</scope>
    <source>
        <strain evidence="1">K_DeepCast_65m_m2_066</strain>
    </source>
</reference>
<sequence length="64" mass="7008">MVWQIDPRARTVEVLTAPEQSMTLFVDQTLDGGAVLPGLHVPLRDLCAELDLQGEDVDVIPLPL</sequence>
<protein>
    <submittedName>
        <fullName evidence="1">Uncharacterized protein</fullName>
    </submittedName>
</protein>
<proteinExistence type="predicted"/>
<gene>
    <name evidence="1" type="ORF">FJZ47_03310</name>
</gene>
<evidence type="ECO:0000313" key="1">
    <source>
        <dbReference type="EMBL" id="MBM3222820.1"/>
    </source>
</evidence>
<comment type="caution">
    <text evidence="1">The sequence shown here is derived from an EMBL/GenBank/DDBJ whole genome shotgun (WGS) entry which is preliminary data.</text>
</comment>